<evidence type="ECO:0000313" key="1">
    <source>
        <dbReference type="EMBL" id="JAH84960.1"/>
    </source>
</evidence>
<organism evidence="1">
    <name type="scientific">Anguilla anguilla</name>
    <name type="common">European freshwater eel</name>
    <name type="synonym">Muraena anguilla</name>
    <dbReference type="NCBI Taxonomy" id="7936"/>
    <lineage>
        <taxon>Eukaryota</taxon>
        <taxon>Metazoa</taxon>
        <taxon>Chordata</taxon>
        <taxon>Craniata</taxon>
        <taxon>Vertebrata</taxon>
        <taxon>Euteleostomi</taxon>
        <taxon>Actinopterygii</taxon>
        <taxon>Neopterygii</taxon>
        <taxon>Teleostei</taxon>
        <taxon>Anguilliformes</taxon>
        <taxon>Anguillidae</taxon>
        <taxon>Anguilla</taxon>
    </lineage>
</organism>
<accession>A0A0E9W5U4</accession>
<protein>
    <submittedName>
        <fullName evidence="1">Uncharacterized protein</fullName>
    </submittedName>
</protein>
<reference evidence="1" key="1">
    <citation type="submission" date="2014-11" db="EMBL/GenBank/DDBJ databases">
        <authorList>
            <person name="Amaro Gonzalez C."/>
        </authorList>
    </citation>
    <scope>NUCLEOTIDE SEQUENCE</scope>
</reference>
<dbReference type="AlphaFoldDB" id="A0A0E9W5U4"/>
<sequence>MELPHCLLHACSEMDTSKDHLLSFQWYIRT</sequence>
<reference evidence="1" key="2">
    <citation type="journal article" date="2015" name="Fish Shellfish Immunol.">
        <title>Early steps in the European eel (Anguilla anguilla)-Vibrio vulnificus interaction in the gills: Role of the RtxA13 toxin.</title>
        <authorList>
            <person name="Callol A."/>
            <person name="Pajuelo D."/>
            <person name="Ebbesson L."/>
            <person name="Teles M."/>
            <person name="MacKenzie S."/>
            <person name="Amaro C."/>
        </authorList>
    </citation>
    <scope>NUCLEOTIDE SEQUENCE</scope>
</reference>
<dbReference type="EMBL" id="GBXM01023617">
    <property type="protein sequence ID" value="JAH84960.1"/>
    <property type="molecule type" value="Transcribed_RNA"/>
</dbReference>
<proteinExistence type="predicted"/>
<name>A0A0E9W5U4_ANGAN</name>